<keyword evidence="1" id="KW-0472">Membrane</keyword>
<dbReference type="Proteomes" id="UP000004322">
    <property type="component" value="Unassembled WGS sequence"/>
</dbReference>
<feature type="transmembrane region" description="Helical" evidence="1">
    <location>
        <begin position="41"/>
        <end position="59"/>
    </location>
</feature>
<keyword evidence="1" id="KW-0812">Transmembrane</keyword>
<gene>
    <name evidence="2" type="ORF">STRCR_0258</name>
</gene>
<evidence type="ECO:0000313" key="2">
    <source>
        <dbReference type="EMBL" id="EHI75235.1"/>
    </source>
</evidence>
<name>G5JNU5_STRCG</name>
<feature type="transmembrane region" description="Helical" evidence="1">
    <location>
        <begin position="120"/>
        <end position="140"/>
    </location>
</feature>
<organism evidence="2 3">
    <name type="scientific">Streptococcus criceti HS-6</name>
    <dbReference type="NCBI Taxonomy" id="873449"/>
    <lineage>
        <taxon>Bacteria</taxon>
        <taxon>Bacillati</taxon>
        <taxon>Bacillota</taxon>
        <taxon>Bacilli</taxon>
        <taxon>Lactobacillales</taxon>
        <taxon>Streptococcaceae</taxon>
        <taxon>Streptococcus</taxon>
    </lineage>
</organism>
<dbReference type="STRING" id="873449.STRCR_0258"/>
<evidence type="ECO:0000313" key="3">
    <source>
        <dbReference type="Proteomes" id="UP000004322"/>
    </source>
</evidence>
<protein>
    <submittedName>
        <fullName evidence="2">Uncharacterized protein</fullName>
    </submittedName>
</protein>
<dbReference type="RefSeq" id="WP_004229464.1">
    <property type="nucleotide sequence ID" value="NZ_AEUV02000002.1"/>
</dbReference>
<dbReference type="AlphaFoldDB" id="G5JNU5"/>
<comment type="caution">
    <text evidence="2">The sequence shown here is derived from an EMBL/GenBank/DDBJ whole genome shotgun (WGS) entry which is preliminary data.</text>
</comment>
<evidence type="ECO:0000256" key="1">
    <source>
        <dbReference type="SAM" id="Phobius"/>
    </source>
</evidence>
<reference evidence="2" key="1">
    <citation type="submission" date="2011-07" db="EMBL/GenBank/DDBJ databases">
        <authorList>
            <person name="Stanhope M.J."/>
            <person name="Durkin A.S."/>
            <person name="Hostetler J."/>
            <person name="Kim M."/>
            <person name="Radune D."/>
            <person name="Singh I."/>
            <person name="Town C.D."/>
        </authorList>
    </citation>
    <scope>NUCLEOTIDE SEQUENCE [LARGE SCALE GENOMIC DNA]</scope>
    <source>
        <strain evidence="2">HS-6</strain>
    </source>
</reference>
<proteinExistence type="predicted"/>
<keyword evidence="3" id="KW-1185">Reference proteome</keyword>
<dbReference type="EMBL" id="AEUV02000002">
    <property type="protein sequence ID" value="EHI75235.1"/>
    <property type="molecule type" value="Genomic_DNA"/>
</dbReference>
<keyword evidence="1" id="KW-1133">Transmembrane helix</keyword>
<accession>G5JNU5</accession>
<sequence>MNKEKKEASQKQIVFKTLTKDNQAYLLDLELQRQKSHWESIGFGLVVVLSIILMIVMEVNQVSSAYSNKYMMFSTPILFAYLGFRITPKARLFSQVDKNYPGWRKAVKGKVHLNTGDQMIALIITVILAGFVFAVFSSYYRPNTKLDPEKQYKQYKQYNPSNDIPKGSKHLNE</sequence>